<dbReference type="Pfam" id="PF14223">
    <property type="entry name" value="Retrotran_gag_2"/>
    <property type="match status" value="1"/>
</dbReference>
<dbReference type="PANTHER" id="PTHR35317:SF35">
    <property type="entry name" value="DUF4219 DOMAIN-CONTAINING PROTEIN"/>
    <property type="match status" value="1"/>
</dbReference>
<dbReference type="Proteomes" id="UP001058974">
    <property type="component" value="Chromosome 4"/>
</dbReference>
<evidence type="ECO:0008006" key="3">
    <source>
        <dbReference type="Google" id="ProtNLM"/>
    </source>
</evidence>
<sequence>MASTSNSSTVYSNVKVPLFEGENYDFWAVKMETLFTYLDVLEFIQNGYEEPAPTETEESSQRLEELKKKKKITDTGVLMMIQRAVSISIFPRIMRAKISKEAWNILQQEFEGDSKLRVPFNLNSTFNPTMMRIIPQYKIEASLLEVAGLEEAWAEEEARMAKDGMKEHKINGAKYV</sequence>
<proteinExistence type="predicted"/>
<keyword evidence="2" id="KW-1185">Reference proteome</keyword>
<gene>
    <name evidence="1" type="ORF">KIW84_043375</name>
</gene>
<name>A0A9D5AUF1_PEA</name>
<dbReference type="Gramene" id="Psat04G0337500-T1">
    <property type="protein sequence ID" value="KAI5419169.1"/>
    <property type="gene ID" value="KIW84_043375"/>
</dbReference>
<comment type="caution">
    <text evidence="1">The sequence shown here is derived from an EMBL/GenBank/DDBJ whole genome shotgun (WGS) entry which is preliminary data.</text>
</comment>
<dbReference type="AlphaFoldDB" id="A0A9D5AUF1"/>
<protein>
    <recommendedName>
        <fullName evidence="3">DUF4219 domain-containing protein</fullName>
    </recommendedName>
</protein>
<evidence type="ECO:0000313" key="2">
    <source>
        <dbReference type="Proteomes" id="UP001058974"/>
    </source>
</evidence>
<dbReference type="PANTHER" id="PTHR35317">
    <property type="entry name" value="OS04G0629600 PROTEIN"/>
    <property type="match status" value="1"/>
</dbReference>
<dbReference type="EMBL" id="JAMSHJ010000004">
    <property type="protein sequence ID" value="KAI5419169.1"/>
    <property type="molecule type" value="Genomic_DNA"/>
</dbReference>
<accession>A0A9D5AUF1</accession>
<evidence type="ECO:0000313" key="1">
    <source>
        <dbReference type="EMBL" id="KAI5419169.1"/>
    </source>
</evidence>
<organism evidence="1 2">
    <name type="scientific">Pisum sativum</name>
    <name type="common">Garden pea</name>
    <name type="synonym">Lathyrus oleraceus</name>
    <dbReference type="NCBI Taxonomy" id="3888"/>
    <lineage>
        <taxon>Eukaryota</taxon>
        <taxon>Viridiplantae</taxon>
        <taxon>Streptophyta</taxon>
        <taxon>Embryophyta</taxon>
        <taxon>Tracheophyta</taxon>
        <taxon>Spermatophyta</taxon>
        <taxon>Magnoliopsida</taxon>
        <taxon>eudicotyledons</taxon>
        <taxon>Gunneridae</taxon>
        <taxon>Pentapetalae</taxon>
        <taxon>rosids</taxon>
        <taxon>fabids</taxon>
        <taxon>Fabales</taxon>
        <taxon>Fabaceae</taxon>
        <taxon>Papilionoideae</taxon>
        <taxon>50 kb inversion clade</taxon>
        <taxon>NPAAA clade</taxon>
        <taxon>Hologalegina</taxon>
        <taxon>IRL clade</taxon>
        <taxon>Fabeae</taxon>
        <taxon>Lathyrus</taxon>
    </lineage>
</organism>
<reference evidence="1 2" key="1">
    <citation type="journal article" date="2022" name="Nat. Genet.">
        <title>Improved pea reference genome and pan-genome highlight genomic features and evolutionary characteristics.</title>
        <authorList>
            <person name="Yang T."/>
            <person name="Liu R."/>
            <person name="Luo Y."/>
            <person name="Hu S."/>
            <person name="Wang D."/>
            <person name="Wang C."/>
            <person name="Pandey M.K."/>
            <person name="Ge S."/>
            <person name="Xu Q."/>
            <person name="Li N."/>
            <person name="Li G."/>
            <person name="Huang Y."/>
            <person name="Saxena R.K."/>
            <person name="Ji Y."/>
            <person name="Li M."/>
            <person name="Yan X."/>
            <person name="He Y."/>
            <person name="Liu Y."/>
            <person name="Wang X."/>
            <person name="Xiang C."/>
            <person name="Varshney R.K."/>
            <person name="Ding H."/>
            <person name="Gao S."/>
            <person name="Zong X."/>
        </authorList>
    </citation>
    <scope>NUCLEOTIDE SEQUENCE [LARGE SCALE GENOMIC DNA]</scope>
    <source>
        <strain evidence="1 2">cv. Zhongwan 6</strain>
    </source>
</reference>